<dbReference type="SUPFAM" id="SSF52540">
    <property type="entry name" value="P-loop containing nucleoside triphosphate hydrolases"/>
    <property type="match status" value="1"/>
</dbReference>
<evidence type="ECO:0000259" key="1">
    <source>
        <dbReference type="Pfam" id="PF13173"/>
    </source>
</evidence>
<feature type="domain" description="AAA" evidence="1">
    <location>
        <begin position="20"/>
        <end position="150"/>
    </location>
</feature>
<keyword evidence="3" id="KW-0547">Nucleotide-binding</keyword>
<evidence type="ECO:0000313" key="4">
    <source>
        <dbReference type="Proteomes" id="UP000823928"/>
    </source>
</evidence>
<dbReference type="Proteomes" id="UP000823928">
    <property type="component" value="Unassembled WGS sequence"/>
</dbReference>
<evidence type="ECO:0000313" key="3">
    <source>
        <dbReference type="EMBL" id="HIS35367.1"/>
    </source>
</evidence>
<gene>
    <name evidence="3" type="ORF">IAC10_01870</name>
</gene>
<dbReference type="InterPro" id="IPR041682">
    <property type="entry name" value="AAA_14"/>
</dbReference>
<dbReference type="Pfam" id="PF13635">
    <property type="entry name" value="DUF4143"/>
    <property type="match status" value="1"/>
</dbReference>
<sequence>MEIKRDMYLNKLIRHKGNGMVKIITGVRRCGKSYLLFKLFRDHLVESGVAQDHIISIALDDYGNRALQNPDELYNYVKSRVTDDGDFYILLDEIQMVKDFEGVVNGFLHISNADIYITGSNSKFLSTDILTEFRGRGDEIRVYPLCFSEFYSVYGGEFDKAWLVYCNYGGMPLCLSMQTQEDKAKYLTNLFETTYLADIINRNNLRGNAEINELTDILASSIGSLTNPLKLSNTFASTKNVKLSANTISAYLDYLQDAFLIEKSVRYDIKGKRYINTPAKYYFVDLGLRNARLAFRQQEYTHIMENVIYNELRLRGYSVDVGVVDNVEKENGISVRKRLEVDFVVNLGNRRYYIQSAYNIPTDEKMEQEQASLLSINDAFRKIIIVNQQILSGYNEQGILMLSLQDFLLDPEKSMNL</sequence>
<comment type="caution">
    <text evidence="3">The sequence shown here is derived from an EMBL/GenBank/DDBJ whole genome shotgun (WGS) entry which is preliminary data.</text>
</comment>
<dbReference type="InterPro" id="IPR027417">
    <property type="entry name" value="P-loop_NTPase"/>
</dbReference>
<dbReference type="GO" id="GO:0005524">
    <property type="term" value="F:ATP binding"/>
    <property type="evidence" value="ECO:0007669"/>
    <property type="project" value="UniProtKB-KW"/>
</dbReference>
<reference evidence="3" key="2">
    <citation type="journal article" date="2021" name="PeerJ">
        <title>Extensive microbial diversity within the chicken gut microbiome revealed by metagenomics and culture.</title>
        <authorList>
            <person name="Gilroy R."/>
            <person name="Ravi A."/>
            <person name="Getino M."/>
            <person name="Pursley I."/>
            <person name="Horton D.L."/>
            <person name="Alikhan N.F."/>
            <person name="Baker D."/>
            <person name="Gharbi K."/>
            <person name="Hall N."/>
            <person name="Watson M."/>
            <person name="Adriaenssens E.M."/>
            <person name="Foster-Nyarko E."/>
            <person name="Jarju S."/>
            <person name="Secka A."/>
            <person name="Antonio M."/>
            <person name="Oren A."/>
            <person name="Chaudhuri R.R."/>
            <person name="La Ragione R."/>
            <person name="Hildebrand F."/>
            <person name="Pallen M.J."/>
        </authorList>
    </citation>
    <scope>NUCLEOTIDE SEQUENCE</scope>
    <source>
        <strain evidence="3">6276</strain>
    </source>
</reference>
<dbReference type="EMBL" id="DVIU01000040">
    <property type="protein sequence ID" value="HIS35367.1"/>
    <property type="molecule type" value="Genomic_DNA"/>
</dbReference>
<dbReference type="PANTHER" id="PTHR33295:SF18">
    <property type="entry name" value="AAA+ ATPASE DOMAIN-CONTAINING PROTEIN"/>
    <property type="match status" value="1"/>
</dbReference>
<dbReference type="Pfam" id="PF13173">
    <property type="entry name" value="AAA_14"/>
    <property type="match status" value="1"/>
</dbReference>
<keyword evidence="3" id="KW-0067">ATP-binding</keyword>
<reference evidence="3" key="1">
    <citation type="submission" date="2020-10" db="EMBL/GenBank/DDBJ databases">
        <authorList>
            <person name="Gilroy R."/>
        </authorList>
    </citation>
    <scope>NUCLEOTIDE SEQUENCE</scope>
    <source>
        <strain evidence="3">6276</strain>
    </source>
</reference>
<accession>A0A9D1EXR8</accession>
<feature type="domain" description="DUF4143" evidence="2">
    <location>
        <begin position="198"/>
        <end position="356"/>
    </location>
</feature>
<dbReference type="InterPro" id="IPR025420">
    <property type="entry name" value="DUF4143"/>
</dbReference>
<dbReference type="PANTHER" id="PTHR33295">
    <property type="entry name" value="ATPASE"/>
    <property type="match status" value="1"/>
</dbReference>
<proteinExistence type="predicted"/>
<protein>
    <submittedName>
        <fullName evidence="3">ATP-binding protein</fullName>
    </submittedName>
</protein>
<dbReference type="AlphaFoldDB" id="A0A9D1EXR8"/>
<organism evidence="3 4">
    <name type="scientific">Candidatus Scatousia excrementigallinarum</name>
    <dbReference type="NCBI Taxonomy" id="2840935"/>
    <lineage>
        <taxon>Bacteria</taxon>
        <taxon>Candidatus Scatousia</taxon>
    </lineage>
</organism>
<name>A0A9D1EXR8_9BACT</name>
<evidence type="ECO:0000259" key="2">
    <source>
        <dbReference type="Pfam" id="PF13635"/>
    </source>
</evidence>